<reference evidence="6" key="2">
    <citation type="journal article" date="2023" name="Microbiol Resour">
        <title>Decontamination and Annotation of the Draft Genome Sequence of the Oomycete Lagenidium giganteum ARSEF 373.</title>
        <authorList>
            <person name="Morgan W.R."/>
            <person name="Tartar A."/>
        </authorList>
    </citation>
    <scope>NUCLEOTIDE SEQUENCE</scope>
    <source>
        <strain evidence="6">ARSEF 373</strain>
    </source>
</reference>
<reference evidence="6" key="1">
    <citation type="submission" date="2022-11" db="EMBL/GenBank/DDBJ databases">
        <authorList>
            <person name="Morgan W.R."/>
            <person name="Tartar A."/>
        </authorList>
    </citation>
    <scope>NUCLEOTIDE SEQUENCE</scope>
    <source>
        <strain evidence="6">ARSEF 373</strain>
    </source>
</reference>
<dbReference type="Proteomes" id="UP001146120">
    <property type="component" value="Unassembled WGS sequence"/>
</dbReference>
<dbReference type="InterPro" id="IPR000254">
    <property type="entry name" value="CBD"/>
</dbReference>
<sequence>MKLIAAVLALAVATIAACDTQPWGQCGNNEGSTCCPDDFYCQPWNDSFYQCMPTPSQCSQQFTDVELTGNTLFTIDGLQPADCCAKCAGTDGCTAYTFINNNPGSTACILKSSTGDQQSYVGAVSGIRN</sequence>
<keyword evidence="2" id="KW-0677">Repeat</keyword>
<keyword evidence="7" id="KW-1185">Reference proteome</keyword>
<dbReference type="CDD" id="cd01100">
    <property type="entry name" value="APPLE_Factor_XI_like"/>
    <property type="match status" value="1"/>
</dbReference>
<evidence type="ECO:0000256" key="1">
    <source>
        <dbReference type="ARBA" id="ARBA00022729"/>
    </source>
</evidence>
<keyword evidence="3" id="KW-1015">Disulfide bond</keyword>
<name>A0AAV2YK50_9STRA</name>
<comment type="caution">
    <text evidence="6">The sequence shown here is derived from an EMBL/GenBank/DDBJ whole genome shotgun (WGS) entry which is preliminary data.</text>
</comment>
<dbReference type="InterPro" id="IPR035971">
    <property type="entry name" value="CBD_sf"/>
</dbReference>
<evidence type="ECO:0000259" key="5">
    <source>
        <dbReference type="PROSITE" id="PS50948"/>
    </source>
</evidence>
<dbReference type="InterPro" id="IPR000177">
    <property type="entry name" value="Apple"/>
</dbReference>
<dbReference type="SUPFAM" id="SSF57180">
    <property type="entry name" value="Cellulose-binding domain"/>
    <property type="match status" value="1"/>
</dbReference>
<dbReference type="Gene3D" id="3.50.4.10">
    <property type="entry name" value="Hepatocyte Growth Factor"/>
    <property type="match status" value="1"/>
</dbReference>
<dbReference type="GO" id="GO:0006508">
    <property type="term" value="P:proteolysis"/>
    <property type="evidence" value="ECO:0007669"/>
    <property type="project" value="InterPro"/>
</dbReference>
<dbReference type="SMART" id="SM00223">
    <property type="entry name" value="APPLE"/>
    <property type="match status" value="1"/>
</dbReference>
<dbReference type="Pfam" id="PF00024">
    <property type="entry name" value="PAN_1"/>
    <property type="match status" value="1"/>
</dbReference>
<organism evidence="6 7">
    <name type="scientific">Lagenidium giganteum</name>
    <dbReference type="NCBI Taxonomy" id="4803"/>
    <lineage>
        <taxon>Eukaryota</taxon>
        <taxon>Sar</taxon>
        <taxon>Stramenopiles</taxon>
        <taxon>Oomycota</taxon>
        <taxon>Peronosporomycetes</taxon>
        <taxon>Pythiales</taxon>
        <taxon>Pythiaceae</taxon>
    </lineage>
</organism>
<accession>A0AAV2YK50</accession>
<evidence type="ECO:0000256" key="2">
    <source>
        <dbReference type="ARBA" id="ARBA00022737"/>
    </source>
</evidence>
<evidence type="ECO:0000313" key="7">
    <source>
        <dbReference type="Proteomes" id="UP001146120"/>
    </source>
</evidence>
<dbReference type="AlphaFoldDB" id="A0AAV2YK50"/>
<evidence type="ECO:0000313" key="6">
    <source>
        <dbReference type="EMBL" id="DAZ93074.1"/>
    </source>
</evidence>
<feature type="signal peptide" evidence="4">
    <location>
        <begin position="1"/>
        <end position="20"/>
    </location>
</feature>
<proteinExistence type="predicted"/>
<dbReference type="PROSITE" id="PS51257">
    <property type="entry name" value="PROKAR_LIPOPROTEIN"/>
    <property type="match status" value="1"/>
</dbReference>
<evidence type="ECO:0000256" key="4">
    <source>
        <dbReference type="SAM" id="SignalP"/>
    </source>
</evidence>
<protein>
    <recommendedName>
        <fullName evidence="5">Apple domain-containing protein</fullName>
    </recommendedName>
</protein>
<feature type="chain" id="PRO_5043629352" description="Apple domain-containing protein" evidence="4">
    <location>
        <begin position="21"/>
        <end position="129"/>
    </location>
</feature>
<keyword evidence="1 4" id="KW-0732">Signal</keyword>
<dbReference type="GO" id="GO:0005975">
    <property type="term" value="P:carbohydrate metabolic process"/>
    <property type="evidence" value="ECO:0007669"/>
    <property type="project" value="InterPro"/>
</dbReference>
<dbReference type="SMART" id="SM00236">
    <property type="entry name" value="fCBD"/>
    <property type="match status" value="1"/>
</dbReference>
<dbReference type="GO" id="GO:0005576">
    <property type="term" value="C:extracellular region"/>
    <property type="evidence" value="ECO:0007669"/>
    <property type="project" value="InterPro"/>
</dbReference>
<dbReference type="PANTHER" id="PTHR33946:SF4">
    <property type="entry name" value="COAGULATION FACTOR XI"/>
    <property type="match status" value="1"/>
</dbReference>
<feature type="domain" description="Apple" evidence="5">
    <location>
        <begin position="58"/>
        <end position="129"/>
    </location>
</feature>
<evidence type="ECO:0000256" key="3">
    <source>
        <dbReference type="ARBA" id="ARBA00023157"/>
    </source>
</evidence>
<dbReference type="InterPro" id="IPR003609">
    <property type="entry name" value="Pan_app"/>
</dbReference>
<gene>
    <name evidence="6" type="ORF">N0F65_007978</name>
</gene>
<dbReference type="PROSITE" id="PS50948">
    <property type="entry name" value="PAN"/>
    <property type="match status" value="1"/>
</dbReference>
<dbReference type="EMBL" id="DAKRPA010000347">
    <property type="protein sequence ID" value="DAZ93074.1"/>
    <property type="molecule type" value="Genomic_DNA"/>
</dbReference>
<dbReference type="PANTHER" id="PTHR33946">
    <property type="match status" value="1"/>
</dbReference>
<dbReference type="GO" id="GO:0030248">
    <property type="term" value="F:cellulose binding"/>
    <property type="evidence" value="ECO:0007669"/>
    <property type="project" value="InterPro"/>
</dbReference>